<proteinExistence type="predicted"/>
<evidence type="ECO:0000313" key="2">
    <source>
        <dbReference type="EMBL" id="RMC35016.1"/>
    </source>
</evidence>
<dbReference type="GO" id="GO:0030247">
    <property type="term" value="F:polysaccharide binding"/>
    <property type="evidence" value="ECO:0007669"/>
    <property type="project" value="TreeGrafter"/>
</dbReference>
<dbReference type="EMBL" id="QOKZ01000004">
    <property type="protein sequence ID" value="RMC35016.1"/>
    <property type="molecule type" value="Genomic_DNA"/>
</dbReference>
<dbReference type="GO" id="GO:0046871">
    <property type="term" value="F:N-acetylgalactosamine binding"/>
    <property type="evidence" value="ECO:0007669"/>
    <property type="project" value="TreeGrafter"/>
</dbReference>
<evidence type="ECO:0000313" key="3">
    <source>
        <dbReference type="Proteomes" id="UP000273516"/>
    </source>
</evidence>
<evidence type="ECO:0000259" key="1">
    <source>
        <dbReference type="Pfam" id="PF09458"/>
    </source>
</evidence>
<comment type="caution">
    <text evidence="2">The sequence shown here is derived from an EMBL/GenBank/DDBJ whole genome shotgun (WGS) entry which is preliminary data.</text>
</comment>
<sequence>MARPQNQKNTNAPVGARRVQKRTVIGEMQILTATGEIFNHVDQGLPMWSGHGDRNVTVDIVFSAPFAAPPAVSLGLTGIDSAHDQNLRIRLITRNVTATGFSIECSTWHDTHIASAEVSWQAIGAAETRTAADMIPKP</sequence>
<feature type="domain" description="H-type lectin" evidence="1">
    <location>
        <begin position="58"/>
        <end position="123"/>
    </location>
</feature>
<dbReference type="OrthoDB" id="7778021at2"/>
<protein>
    <recommendedName>
        <fullName evidence="1">H-type lectin domain-containing protein</fullName>
    </recommendedName>
</protein>
<keyword evidence="3" id="KW-1185">Reference proteome</keyword>
<dbReference type="AlphaFoldDB" id="A0A3M0MB46"/>
<dbReference type="Gene3D" id="2.60.40.2080">
    <property type="match status" value="1"/>
</dbReference>
<dbReference type="Pfam" id="PF09458">
    <property type="entry name" value="H_lectin"/>
    <property type="match status" value="1"/>
</dbReference>
<gene>
    <name evidence="2" type="ORF">C9E81_13140</name>
</gene>
<reference evidence="2 3" key="1">
    <citation type="submission" date="2018-07" db="EMBL/GenBank/DDBJ databases">
        <authorList>
            <person name="Zhang Y."/>
            <person name="Wang L."/>
            <person name="Ma S."/>
        </authorList>
    </citation>
    <scope>NUCLEOTIDE SEQUENCE [LARGE SCALE GENOMIC DNA]</scope>
    <source>
        <strain evidence="2 3">4-2</strain>
    </source>
</reference>
<dbReference type="GO" id="GO:0098609">
    <property type="term" value="P:cell-cell adhesion"/>
    <property type="evidence" value="ECO:0007669"/>
    <property type="project" value="TreeGrafter"/>
</dbReference>
<dbReference type="GO" id="GO:0045335">
    <property type="term" value="C:phagocytic vesicle"/>
    <property type="evidence" value="ECO:0007669"/>
    <property type="project" value="TreeGrafter"/>
</dbReference>
<dbReference type="InterPro" id="IPR052487">
    <property type="entry name" value="Galactose-binding_lectin"/>
</dbReference>
<dbReference type="PANTHER" id="PTHR46938">
    <property type="entry name" value="DISCOIDIN-1 SUBUNIT A-RELATED-RELATED"/>
    <property type="match status" value="1"/>
</dbReference>
<dbReference type="SUPFAM" id="SSF141086">
    <property type="entry name" value="Agglutinin HPA-like"/>
    <property type="match status" value="1"/>
</dbReference>
<dbReference type="InterPro" id="IPR037221">
    <property type="entry name" value="H-type_lectin_dom_sf"/>
</dbReference>
<dbReference type="InterPro" id="IPR019019">
    <property type="entry name" value="H-type_lectin_domain"/>
</dbReference>
<dbReference type="GO" id="GO:0070492">
    <property type="term" value="F:oligosaccharide binding"/>
    <property type="evidence" value="ECO:0007669"/>
    <property type="project" value="TreeGrafter"/>
</dbReference>
<organism evidence="2 3">
    <name type="scientific">Paracoccus alkanivorans</name>
    <dbReference type="NCBI Taxonomy" id="2116655"/>
    <lineage>
        <taxon>Bacteria</taxon>
        <taxon>Pseudomonadati</taxon>
        <taxon>Pseudomonadota</taxon>
        <taxon>Alphaproteobacteria</taxon>
        <taxon>Rhodobacterales</taxon>
        <taxon>Paracoccaceae</taxon>
        <taxon>Paracoccus</taxon>
    </lineage>
</organism>
<name>A0A3M0MB46_9RHOB</name>
<dbReference type="Proteomes" id="UP000273516">
    <property type="component" value="Unassembled WGS sequence"/>
</dbReference>
<dbReference type="GO" id="GO:0009986">
    <property type="term" value="C:cell surface"/>
    <property type="evidence" value="ECO:0007669"/>
    <property type="project" value="TreeGrafter"/>
</dbReference>
<dbReference type="GO" id="GO:0098636">
    <property type="term" value="C:protein complex involved in cell adhesion"/>
    <property type="evidence" value="ECO:0007669"/>
    <property type="project" value="TreeGrafter"/>
</dbReference>
<accession>A0A3M0MB46</accession>